<evidence type="ECO:0000256" key="3">
    <source>
        <dbReference type="ARBA" id="ARBA00005201"/>
    </source>
</evidence>
<evidence type="ECO:0000256" key="12">
    <source>
        <dbReference type="ARBA" id="ARBA00023268"/>
    </source>
</evidence>
<evidence type="ECO:0000256" key="10">
    <source>
        <dbReference type="ARBA" id="ARBA00022827"/>
    </source>
</evidence>
<comment type="catalytic activity">
    <reaction evidence="14 15">
        <text>FMN + ATP + H(+) = FAD + diphosphate</text>
        <dbReference type="Rhea" id="RHEA:17237"/>
        <dbReference type="ChEBI" id="CHEBI:15378"/>
        <dbReference type="ChEBI" id="CHEBI:30616"/>
        <dbReference type="ChEBI" id="CHEBI:33019"/>
        <dbReference type="ChEBI" id="CHEBI:57692"/>
        <dbReference type="ChEBI" id="CHEBI:58210"/>
        <dbReference type="EC" id="2.7.7.2"/>
    </reaction>
</comment>
<dbReference type="InterPro" id="IPR015865">
    <property type="entry name" value="Riboflavin_kinase_bac/euk"/>
</dbReference>
<dbReference type="NCBIfam" id="NF004163">
    <property type="entry name" value="PRK05627.1-6"/>
    <property type="match status" value="1"/>
</dbReference>
<dbReference type="Pfam" id="PF06574">
    <property type="entry name" value="FAD_syn"/>
    <property type="match status" value="1"/>
</dbReference>
<evidence type="ECO:0000256" key="14">
    <source>
        <dbReference type="ARBA" id="ARBA00049494"/>
    </source>
</evidence>
<dbReference type="UniPathway" id="UPA00276">
    <property type="reaction ID" value="UER00406"/>
</dbReference>
<dbReference type="FunFam" id="3.40.50.620:FF:000021">
    <property type="entry name" value="Riboflavin biosynthesis protein"/>
    <property type="match status" value="1"/>
</dbReference>
<keyword evidence="6 15" id="KW-0808">Transferase</keyword>
<dbReference type="EC" id="2.7.1.26" evidence="15"/>
<dbReference type="InterPro" id="IPR015864">
    <property type="entry name" value="FAD_synthase"/>
</dbReference>
<dbReference type="PIRSF" id="PIRSF004491">
    <property type="entry name" value="FAD_Synth"/>
    <property type="match status" value="1"/>
</dbReference>
<dbReference type="NCBIfam" id="NF004162">
    <property type="entry name" value="PRK05627.1-5"/>
    <property type="match status" value="1"/>
</dbReference>
<evidence type="ECO:0000256" key="15">
    <source>
        <dbReference type="PIRNR" id="PIRNR004491"/>
    </source>
</evidence>
<dbReference type="GO" id="GO:0003919">
    <property type="term" value="F:FMN adenylyltransferase activity"/>
    <property type="evidence" value="ECO:0007669"/>
    <property type="project" value="UniProtKB-UniRule"/>
</dbReference>
<evidence type="ECO:0000256" key="13">
    <source>
        <dbReference type="ARBA" id="ARBA00047880"/>
    </source>
</evidence>
<feature type="domain" description="Riboflavin kinase" evidence="16">
    <location>
        <begin position="185"/>
        <end position="309"/>
    </location>
</feature>
<organism evidence="17 18">
    <name type="scientific">SAR86 cluster bacterium</name>
    <dbReference type="NCBI Taxonomy" id="2030880"/>
    <lineage>
        <taxon>Bacteria</taxon>
        <taxon>Pseudomonadati</taxon>
        <taxon>Pseudomonadota</taxon>
        <taxon>Gammaproteobacteria</taxon>
        <taxon>SAR86 cluster</taxon>
    </lineage>
</organism>
<dbReference type="InterPro" id="IPR023468">
    <property type="entry name" value="Riboflavin_kinase"/>
</dbReference>
<comment type="similarity">
    <text evidence="15">Belongs to the ribF family.</text>
</comment>
<dbReference type="GO" id="GO:0008531">
    <property type="term" value="F:riboflavin kinase activity"/>
    <property type="evidence" value="ECO:0007669"/>
    <property type="project" value="UniProtKB-UniRule"/>
</dbReference>
<evidence type="ECO:0000259" key="16">
    <source>
        <dbReference type="SMART" id="SM00904"/>
    </source>
</evidence>
<comment type="caution">
    <text evidence="17">The sequence shown here is derived from an EMBL/GenBank/DDBJ whole genome shotgun (WGS) entry which is preliminary data.</text>
</comment>
<dbReference type="InterPro" id="IPR023465">
    <property type="entry name" value="Riboflavin_kinase_dom_sf"/>
</dbReference>
<dbReference type="EMBL" id="NVWI01000002">
    <property type="protein sequence ID" value="PCJ42601.1"/>
    <property type="molecule type" value="Genomic_DNA"/>
</dbReference>
<dbReference type="PANTHER" id="PTHR22749">
    <property type="entry name" value="RIBOFLAVIN KINASE/FMN ADENYLYLTRANSFERASE"/>
    <property type="match status" value="1"/>
</dbReference>
<dbReference type="NCBIfam" id="TIGR00083">
    <property type="entry name" value="ribF"/>
    <property type="match status" value="1"/>
</dbReference>
<dbReference type="GO" id="GO:0009231">
    <property type="term" value="P:riboflavin biosynthetic process"/>
    <property type="evidence" value="ECO:0007669"/>
    <property type="project" value="InterPro"/>
</dbReference>
<gene>
    <name evidence="17" type="ORF">COA71_03570</name>
</gene>
<dbReference type="GO" id="GO:0009398">
    <property type="term" value="P:FMN biosynthetic process"/>
    <property type="evidence" value="ECO:0007669"/>
    <property type="project" value="UniProtKB-UniRule"/>
</dbReference>
<protein>
    <recommendedName>
        <fullName evidence="15">Riboflavin biosynthesis protein</fullName>
    </recommendedName>
    <domain>
        <recommendedName>
            <fullName evidence="15">Riboflavin kinase</fullName>
            <ecNumber evidence="15">2.7.1.26</ecNumber>
        </recommendedName>
        <alternativeName>
            <fullName evidence="15">Flavokinase</fullName>
        </alternativeName>
    </domain>
    <domain>
        <recommendedName>
            <fullName evidence="15">FMN adenylyltransferase</fullName>
            <ecNumber evidence="15">2.7.7.2</ecNumber>
        </recommendedName>
        <alternativeName>
            <fullName evidence="15">FAD pyrophosphorylase</fullName>
        </alternativeName>
        <alternativeName>
            <fullName evidence="15">FAD synthase</fullName>
        </alternativeName>
    </domain>
</protein>
<evidence type="ECO:0000313" key="18">
    <source>
        <dbReference type="Proteomes" id="UP000228987"/>
    </source>
</evidence>
<dbReference type="SMART" id="SM00904">
    <property type="entry name" value="Flavokinase"/>
    <property type="match status" value="1"/>
</dbReference>
<evidence type="ECO:0000313" key="17">
    <source>
        <dbReference type="EMBL" id="PCJ42601.1"/>
    </source>
</evidence>
<keyword evidence="7 15" id="KW-0548">Nucleotidyltransferase</keyword>
<dbReference type="CDD" id="cd02064">
    <property type="entry name" value="FAD_synthetase_N"/>
    <property type="match status" value="1"/>
</dbReference>
<evidence type="ECO:0000256" key="4">
    <source>
        <dbReference type="ARBA" id="ARBA00022630"/>
    </source>
</evidence>
<reference evidence="18" key="1">
    <citation type="submission" date="2017-08" db="EMBL/GenBank/DDBJ databases">
        <title>A dynamic microbial community with high functional redundancy inhabits the cold, oxic subseafloor aquifer.</title>
        <authorList>
            <person name="Tully B.J."/>
            <person name="Wheat C.G."/>
            <person name="Glazer B.T."/>
            <person name="Huber J.A."/>
        </authorList>
    </citation>
    <scope>NUCLEOTIDE SEQUENCE [LARGE SCALE GENOMIC DNA]</scope>
</reference>
<evidence type="ECO:0000256" key="5">
    <source>
        <dbReference type="ARBA" id="ARBA00022643"/>
    </source>
</evidence>
<evidence type="ECO:0000256" key="1">
    <source>
        <dbReference type="ARBA" id="ARBA00002121"/>
    </source>
</evidence>
<accession>A0A2A5CGH4</accession>
<dbReference type="Pfam" id="PF01687">
    <property type="entry name" value="Flavokinase"/>
    <property type="match status" value="1"/>
</dbReference>
<keyword evidence="10 15" id="KW-0274">FAD</keyword>
<dbReference type="NCBIfam" id="NF004159">
    <property type="entry name" value="PRK05627.1-2"/>
    <property type="match status" value="1"/>
</dbReference>
<comment type="pathway">
    <text evidence="2 15">Cofactor biosynthesis; FAD biosynthesis; FAD from FMN: step 1/1.</text>
</comment>
<comment type="pathway">
    <text evidence="3 15">Cofactor biosynthesis; FMN biosynthesis; FMN from riboflavin (ATP route): step 1/1.</text>
</comment>
<evidence type="ECO:0000256" key="7">
    <source>
        <dbReference type="ARBA" id="ARBA00022695"/>
    </source>
</evidence>
<keyword evidence="9 15" id="KW-0418">Kinase</keyword>
<dbReference type="Gene3D" id="2.40.30.30">
    <property type="entry name" value="Riboflavin kinase-like"/>
    <property type="match status" value="1"/>
</dbReference>
<sequence length="334" mass="36889">MTMQVFDNLKALRSAYPHCVLTIGKYDGMHLGHQQILQRVKTVAAELKLPSLVVLSEPQPEEFFAGKNAPARLLSFADKLGFLEGIGIDLVYKMNFDQQLSELSAEDFISDILSQGLGTKALIVGDDFHFGKNRKGDFNLLQAQGNQLGFSVEAAKEYLNGGLRVSSTLLRKKLESGDCEAACKLLKRPYHLSGQVIKGQQLGRELGYPTANLKTGINKLALEGVFAVTAELGQRCIEGVASVGYKPTIEGVHDLTVEVFLLNFNEDIYGEKLTVHFHKKIRDQEKFPDLQVLKSHIADDVEKVKLYFSAQKTINKNGVNGSVNNSEYRVGDVS</sequence>
<dbReference type="GO" id="GO:0005524">
    <property type="term" value="F:ATP binding"/>
    <property type="evidence" value="ECO:0007669"/>
    <property type="project" value="UniProtKB-UniRule"/>
</dbReference>
<comment type="function">
    <text evidence="1">Catalyzes the phosphorylation of riboflavin to FMN followed by the adenylation of FMN to FAD.</text>
</comment>
<evidence type="ECO:0000256" key="6">
    <source>
        <dbReference type="ARBA" id="ARBA00022679"/>
    </source>
</evidence>
<name>A0A2A5CGH4_9GAMM</name>
<dbReference type="Proteomes" id="UP000228987">
    <property type="component" value="Unassembled WGS sequence"/>
</dbReference>
<evidence type="ECO:0000256" key="11">
    <source>
        <dbReference type="ARBA" id="ARBA00022840"/>
    </source>
</evidence>
<dbReference type="PANTHER" id="PTHR22749:SF6">
    <property type="entry name" value="RIBOFLAVIN KINASE"/>
    <property type="match status" value="1"/>
</dbReference>
<evidence type="ECO:0000256" key="9">
    <source>
        <dbReference type="ARBA" id="ARBA00022777"/>
    </source>
</evidence>
<comment type="catalytic activity">
    <reaction evidence="13 15">
        <text>riboflavin + ATP = FMN + ADP + H(+)</text>
        <dbReference type="Rhea" id="RHEA:14357"/>
        <dbReference type="ChEBI" id="CHEBI:15378"/>
        <dbReference type="ChEBI" id="CHEBI:30616"/>
        <dbReference type="ChEBI" id="CHEBI:57986"/>
        <dbReference type="ChEBI" id="CHEBI:58210"/>
        <dbReference type="ChEBI" id="CHEBI:456216"/>
        <dbReference type="EC" id="2.7.1.26"/>
    </reaction>
</comment>
<dbReference type="EC" id="2.7.7.2" evidence="15"/>
<evidence type="ECO:0000256" key="2">
    <source>
        <dbReference type="ARBA" id="ARBA00004726"/>
    </source>
</evidence>
<evidence type="ECO:0000256" key="8">
    <source>
        <dbReference type="ARBA" id="ARBA00022741"/>
    </source>
</evidence>
<proteinExistence type="inferred from homology"/>
<dbReference type="InterPro" id="IPR014729">
    <property type="entry name" value="Rossmann-like_a/b/a_fold"/>
</dbReference>
<keyword evidence="5 15" id="KW-0288">FMN</keyword>
<dbReference type="UniPathway" id="UPA00277">
    <property type="reaction ID" value="UER00407"/>
</dbReference>
<dbReference type="GO" id="GO:0006747">
    <property type="term" value="P:FAD biosynthetic process"/>
    <property type="evidence" value="ECO:0007669"/>
    <property type="project" value="UniProtKB-UniRule"/>
</dbReference>
<dbReference type="Gene3D" id="3.40.50.620">
    <property type="entry name" value="HUPs"/>
    <property type="match status" value="1"/>
</dbReference>
<dbReference type="SUPFAM" id="SSF52374">
    <property type="entry name" value="Nucleotidylyl transferase"/>
    <property type="match status" value="1"/>
</dbReference>
<dbReference type="SUPFAM" id="SSF82114">
    <property type="entry name" value="Riboflavin kinase-like"/>
    <property type="match status" value="1"/>
</dbReference>
<keyword evidence="4 15" id="KW-0285">Flavoprotein</keyword>
<dbReference type="AlphaFoldDB" id="A0A2A5CGH4"/>
<keyword evidence="8 15" id="KW-0547">Nucleotide-binding</keyword>
<keyword evidence="11 15" id="KW-0067">ATP-binding</keyword>
<keyword evidence="12" id="KW-0511">Multifunctional enzyme</keyword>
<dbReference type="InterPro" id="IPR002606">
    <property type="entry name" value="Riboflavin_kinase_bac"/>
</dbReference>